<reference evidence="2 3" key="1">
    <citation type="journal article" date="2023" name="Sci. Data">
        <title>Genome assembly of the Korean intertidal mud-creeper Batillaria attramentaria.</title>
        <authorList>
            <person name="Patra A.K."/>
            <person name="Ho P.T."/>
            <person name="Jun S."/>
            <person name="Lee S.J."/>
            <person name="Kim Y."/>
            <person name="Won Y.J."/>
        </authorList>
    </citation>
    <scope>NUCLEOTIDE SEQUENCE [LARGE SCALE GENOMIC DNA]</scope>
    <source>
        <strain evidence="2">Wonlab-2016</strain>
    </source>
</reference>
<comment type="caution">
    <text evidence="2">The sequence shown here is derived from an EMBL/GenBank/DDBJ whole genome shotgun (WGS) entry which is preliminary data.</text>
</comment>
<gene>
    <name evidence="2" type="ORF">BaRGS_00021615</name>
</gene>
<dbReference type="AlphaFoldDB" id="A0ABD0KK23"/>
<evidence type="ECO:0000313" key="2">
    <source>
        <dbReference type="EMBL" id="KAK7487120.1"/>
    </source>
</evidence>
<dbReference type="Proteomes" id="UP001519460">
    <property type="component" value="Unassembled WGS sequence"/>
</dbReference>
<accession>A0ABD0KK23</accession>
<dbReference type="EMBL" id="JACVVK020000169">
    <property type="protein sequence ID" value="KAK7487120.1"/>
    <property type="molecule type" value="Genomic_DNA"/>
</dbReference>
<organism evidence="2 3">
    <name type="scientific">Batillaria attramentaria</name>
    <dbReference type="NCBI Taxonomy" id="370345"/>
    <lineage>
        <taxon>Eukaryota</taxon>
        <taxon>Metazoa</taxon>
        <taxon>Spiralia</taxon>
        <taxon>Lophotrochozoa</taxon>
        <taxon>Mollusca</taxon>
        <taxon>Gastropoda</taxon>
        <taxon>Caenogastropoda</taxon>
        <taxon>Sorbeoconcha</taxon>
        <taxon>Cerithioidea</taxon>
        <taxon>Batillariidae</taxon>
        <taxon>Batillaria</taxon>
    </lineage>
</organism>
<evidence type="ECO:0000313" key="3">
    <source>
        <dbReference type="Proteomes" id="UP001519460"/>
    </source>
</evidence>
<protein>
    <submittedName>
        <fullName evidence="2">Uncharacterized protein</fullName>
    </submittedName>
</protein>
<name>A0ABD0KK23_9CAEN</name>
<keyword evidence="3" id="KW-1185">Reference proteome</keyword>
<proteinExistence type="predicted"/>
<evidence type="ECO:0000256" key="1">
    <source>
        <dbReference type="SAM" id="MobiDB-lite"/>
    </source>
</evidence>
<feature type="region of interest" description="Disordered" evidence="1">
    <location>
        <begin position="125"/>
        <end position="155"/>
    </location>
</feature>
<sequence>MEISSFLFRHRSYARARSPNVKETTGAEPGTREIRVRGAREVTAKMPSITSQQCMFLVRGDDAAVITDFRKGQVQFQASTHPLTRTIRLVSTLVPAAAFWRQYPFSPQSQSPLVLSRADAGCWTSADSTQSRGSKYPHRQHDKHADRLNRPKTTNTHTQHVIVLSSCLETVALPTETQDTQFQCAVCCSVEI</sequence>